<name>A0ABD5Y9V9_9EURY</name>
<evidence type="ECO:0000313" key="12">
    <source>
        <dbReference type="Proteomes" id="UP001596432"/>
    </source>
</evidence>
<keyword evidence="4" id="KW-0249">Electron transport</keyword>
<dbReference type="PANTHER" id="PTHR34192:SF10">
    <property type="entry name" value="PLASTOCYANIN MAJOR ISOFORM, CHLOROPLASTIC-RELATED"/>
    <property type="match status" value="1"/>
</dbReference>
<dbReference type="Proteomes" id="UP001596432">
    <property type="component" value="Unassembled WGS sequence"/>
</dbReference>
<evidence type="ECO:0000256" key="1">
    <source>
        <dbReference type="ARBA" id="ARBA00004370"/>
    </source>
</evidence>
<evidence type="ECO:0000256" key="4">
    <source>
        <dbReference type="ARBA" id="ARBA00022982"/>
    </source>
</evidence>
<comment type="caution">
    <text evidence="11">The sequence shown here is derived from an EMBL/GenBank/DDBJ whole genome shotgun (WGS) entry which is preliminary data.</text>
</comment>
<sequence>MSEQSADVSRRAFLRAGAGATAVAAGAGTAAAAKEGTDSGGGGGGNVRPEWPSYVSDANGGAYEDLRGQSEATVEVGAGSSGFAFAPTKIWIDPGTTVKFEFIEAGHNVKPNEQPEGGGLSGTEGGQFATISKGQTYSVTLETGGMYTYNCAPHEGQGMKGAIAVGGDVSTVEVETGGGGSSRPEVPDAAKSLGIATGFGMAATLGLAYFFIKYGGDYGEFDGA</sequence>
<dbReference type="InterPro" id="IPR000923">
    <property type="entry name" value="BlueCu_1"/>
</dbReference>
<keyword evidence="6 9" id="KW-0472">Membrane</keyword>
<dbReference type="GO" id="GO:0016020">
    <property type="term" value="C:membrane"/>
    <property type="evidence" value="ECO:0007669"/>
    <property type="project" value="UniProtKB-SubCell"/>
</dbReference>
<evidence type="ECO:0000256" key="7">
    <source>
        <dbReference type="PIRSR" id="PIRSR602387-1"/>
    </source>
</evidence>
<evidence type="ECO:0000313" key="11">
    <source>
        <dbReference type="EMBL" id="MFC7142322.1"/>
    </source>
</evidence>
<evidence type="ECO:0000256" key="5">
    <source>
        <dbReference type="ARBA" id="ARBA00023008"/>
    </source>
</evidence>
<dbReference type="InterPro" id="IPR008972">
    <property type="entry name" value="Cupredoxin"/>
</dbReference>
<dbReference type="InterPro" id="IPR002387">
    <property type="entry name" value="Plastocyanin"/>
</dbReference>
<dbReference type="PROSITE" id="PS51318">
    <property type="entry name" value="TAT"/>
    <property type="match status" value="1"/>
</dbReference>
<keyword evidence="9" id="KW-1133">Transmembrane helix</keyword>
<accession>A0ABD5Y9V9</accession>
<feature type="binding site" evidence="7">
    <location>
        <position position="151"/>
    </location>
    <ligand>
        <name>Cu cation</name>
        <dbReference type="ChEBI" id="CHEBI:23378"/>
    </ligand>
</feature>
<evidence type="ECO:0000256" key="9">
    <source>
        <dbReference type="SAM" id="Phobius"/>
    </source>
</evidence>
<dbReference type="Pfam" id="PF00127">
    <property type="entry name" value="Copper-bind"/>
    <property type="match status" value="1"/>
</dbReference>
<proteinExistence type="predicted"/>
<feature type="domain" description="Blue (type 1) copper" evidence="10">
    <location>
        <begin position="73"/>
        <end position="165"/>
    </location>
</feature>
<keyword evidence="12" id="KW-1185">Reference proteome</keyword>
<keyword evidence="5 7" id="KW-0186">Copper</keyword>
<comment type="subcellular location">
    <subcellularLocation>
        <location evidence="1">Membrane</location>
    </subcellularLocation>
</comment>
<keyword evidence="9" id="KW-0812">Transmembrane</keyword>
<gene>
    <name evidence="11" type="ORF">ACFQMA_21090</name>
</gene>
<protein>
    <submittedName>
        <fullName evidence="11">Plastocyanin/azurin family copper-binding protein</fullName>
    </submittedName>
</protein>
<dbReference type="PROSITE" id="PS00196">
    <property type="entry name" value="COPPER_BLUE"/>
    <property type="match status" value="1"/>
</dbReference>
<feature type="region of interest" description="Disordered" evidence="8">
    <location>
        <begin position="25"/>
        <end position="50"/>
    </location>
</feature>
<dbReference type="AlphaFoldDB" id="A0ABD5Y9V9"/>
<dbReference type="EMBL" id="JBHTAS010000001">
    <property type="protein sequence ID" value="MFC7142322.1"/>
    <property type="molecule type" value="Genomic_DNA"/>
</dbReference>
<dbReference type="PRINTS" id="PR00157">
    <property type="entry name" value="PLASTOCYANIN"/>
</dbReference>
<feature type="transmembrane region" description="Helical" evidence="9">
    <location>
        <begin position="193"/>
        <end position="212"/>
    </location>
</feature>
<dbReference type="PANTHER" id="PTHR34192">
    <property type="entry name" value="PLASTOCYANIN MAJOR ISOFORM, CHLOROPLASTIC-RELATED"/>
    <property type="match status" value="1"/>
</dbReference>
<keyword evidence="2" id="KW-0813">Transport</keyword>
<comment type="cofactor">
    <cofactor evidence="7">
        <name>Cu(2+)</name>
        <dbReference type="ChEBI" id="CHEBI:29036"/>
    </cofactor>
    <text evidence="7">The crystal structure with reduced Cu(1+) has also been determined.</text>
</comment>
<dbReference type="InterPro" id="IPR028871">
    <property type="entry name" value="BlueCu_1_BS"/>
</dbReference>
<evidence type="ECO:0000256" key="8">
    <source>
        <dbReference type="SAM" id="MobiDB-lite"/>
    </source>
</evidence>
<organism evidence="11 12">
    <name type="scientific">Halosimplex aquaticum</name>
    <dbReference type="NCBI Taxonomy" id="3026162"/>
    <lineage>
        <taxon>Archaea</taxon>
        <taxon>Methanobacteriati</taxon>
        <taxon>Methanobacteriota</taxon>
        <taxon>Stenosarchaea group</taxon>
        <taxon>Halobacteria</taxon>
        <taxon>Halobacteriales</taxon>
        <taxon>Haloarculaceae</taxon>
        <taxon>Halosimplex</taxon>
    </lineage>
</organism>
<reference evidence="11 12" key="1">
    <citation type="journal article" date="2019" name="Int. J. Syst. Evol. Microbiol.">
        <title>The Global Catalogue of Microorganisms (GCM) 10K type strain sequencing project: providing services to taxonomists for standard genome sequencing and annotation.</title>
        <authorList>
            <consortium name="The Broad Institute Genomics Platform"/>
            <consortium name="The Broad Institute Genome Sequencing Center for Infectious Disease"/>
            <person name="Wu L."/>
            <person name="Ma J."/>
        </authorList>
    </citation>
    <scope>NUCLEOTIDE SEQUENCE [LARGE SCALE GENOMIC DNA]</scope>
    <source>
        <strain evidence="11 12">XZYJT29</strain>
    </source>
</reference>
<dbReference type="InterPro" id="IPR006311">
    <property type="entry name" value="TAT_signal"/>
</dbReference>
<evidence type="ECO:0000256" key="3">
    <source>
        <dbReference type="ARBA" id="ARBA00022723"/>
    </source>
</evidence>
<feature type="binding site" evidence="7">
    <location>
        <position position="107"/>
    </location>
    <ligand>
        <name>Cu cation</name>
        <dbReference type="ChEBI" id="CHEBI:23378"/>
    </ligand>
</feature>
<dbReference type="GeneID" id="78822658"/>
<evidence type="ECO:0000256" key="6">
    <source>
        <dbReference type="ARBA" id="ARBA00023136"/>
    </source>
</evidence>
<evidence type="ECO:0000259" key="10">
    <source>
        <dbReference type="Pfam" id="PF00127"/>
    </source>
</evidence>
<feature type="binding site" evidence="7">
    <location>
        <position position="154"/>
    </location>
    <ligand>
        <name>Cu cation</name>
        <dbReference type="ChEBI" id="CHEBI:23378"/>
    </ligand>
</feature>
<dbReference type="RefSeq" id="WP_274323388.1">
    <property type="nucleotide sequence ID" value="NZ_CP118158.1"/>
</dbReference>
<keyword evidence="3 7" id="KW-0479">Metal-binding</keyword>
<feature type="binding site" evidence="7">
    <location>
        <position position="159"/>
    </location>
    <ligand>
        <name>Cu cation</name>
        <dbReference type="ChEBI" id="CHEBI:23378"/>
    </ligand>
</feature>
<dbReference type="Gene3D" id="2.60.40.420">
    <property type="entry name" value="Cupredoxins - blue copper proteins"/>
    <property type="match status" value="1"/>
</dbReference>
<evidence type="ECO:0000256" key="2">
    <source>
        <dbReference type="ARBA" id="ARBA00022448"/>
    </source>
</evidence>
<dbReference type="SUPFAM" id="SSF49503">
    <property type="entry name" value="Cupredoxins"/>
    <property type="match status" value="1"/>
</dbReference>
<dbReference type="GO" id="GO:0046872">
    <property type="term" value="F:metal ion binding"/>
    <property type="evidence" value="ECO:0007669"/>
    <property type="project" value="UniProtKB-KW"/>
</dbReference>